<dbReference type="EMBL" id="CM034389">
    <property type="protein sequence ID" value="KAJ0182618.1"/>
    <property type="molecule type" value="Genomic_DNA"/>
</dbReference>
<evidence type="ECO:0000313" key="2">
    <source>
        <dbReference type="Proteomes" id="UP000824533"/>
    </source>
</evidence>
<proteinExistence type="predicted"/>
<keyword evidence="2" id="KW-1185">Reference proteome</keyword>
<dbReference type="Proteomes" id="UP000824533">
    <property type="component" value="Linkage Group LG03"/>
</dbReference>
<sequence>MFIYGLATVSFTDMKDFEASDTKCMASLYERIMSDSEDSDTYVNDFKDLQDEIDKCKRNPETSGMFISGWDDADQDVDIVQNPKANPIDYVLWAAENGDVDTLKEILSSQYDLVHAHDSDGYTPLHRASYGNHVAAVSFLLSAGANVNTKTLLGWTPLHSACNWNNYYAAARLLAAGADIAALSDGEQTPLHLASAISHCKSTLLVLLLREDTTELASKPNKSGETPEQLARAHGIYAPLYEMVYPAVSYIKTIAFTCNPYVHNQLLF</sequence>
<reference evidence="1 2" key="1">
    <citation type="journal article" date="2021" name="Front. Genet.">
        <title>Chromosome-Level Genome Assembly Reveals Significant Gene Expansion in the Toll and IMD Signaling Pathways of Dendrolimus kikuchii.</title>
        <authorList>
            <person name="Zhou J."/>
            <person name="Wu P."/>
            <person name="Xiong Z."/>
            <person name="Liu N."/>
            <person name="Zhao N."/>
            <person name="Ji M."/>
            <person name="Qiu Y."/>
            <person name="Yang B."/>
        </authorList>
    </citation>
    <scope>NUCLEOTIDE SEQUENCE [LARGE SCALE GENOMIC DNA]</scope>
    <source>
        <strain evidence="1">Ann1</strain>
    </source>
</reference>
<name>A0ACC1DF89_9NEOP</name>
<accession>A0ACC1DF89</accession>
<gene>
    <name evidence="1" type="ORF">K1T71_001987</name>
</gene>
<comment type="caution">
    <text evidence="1">The sequence shown here is derived from an EMBL/GenBank/DDBJ whole genome shotgun (WGS) entry which is preliminary data.</text>
</comment>
<protein>
    <submittedName>
        <fullName evidence="1">Uncharacterized protein</fullName>
    </submittedName>
</protein>
<organism evidence="1 2">
    <name type="scientific">Dendrolimus kikuchii</name>
    <dbReference type="NCBI Taxonomy" id="765133"/>
    <lineage>
        <taxon>Eukaryota</taxon>
        <taxon>Metazoa</taxon>
        <taxon>Ecdysozoa</taxon>
        <taxon>Arthropoda</taxon>
        <taxon>Hexapoda</taxon>
        <taxon>Insecta</taxon>
        <taxon>Pterygota</taxon>
        <taxon>Neoptera</taxon>
        <taxon>Endopterygota</taxon>
        <taxon>Lepidoptera</taxon>
        <taxon>Glossata</taxon>
        <taxon>Ditrysia</taxon>
        <taxon>Bombycoidea</taxon>
        <taxon>Lasiocampidae</taxon>
        <taxon>Dendrolimus</taxon>
    </lineage>
</organism>
<evidence type="ECO:0000313" key="1">
    <source>
        <dbReference type="EMBL" id="KAJ0182618.1"/>
    </source>
</evidence>